<gene>
    <name evidence="2" type="ORF">K6T82_23925</name>
</gene>
<feature type="domain" description="Large polyvalent protein associated" evidence="1">
    <location>
        <begin position="156"/>
        <end position="221"/>
    </location>
</feature>
<dbReference type="Pfam" id="PF18847">
    <property type="entry name" value="LPD29"/>
    <property type="match status" value="1"/>
</dbReference>
<sequence length="374" mass="43228">MKNIITNNTKVFRLFGKSANIEEVQEVPELPIGCKIYCYGYAMSESIGAVISPKNEFGQYKCVYISDFNSGFFTVDEYSRPHSKKFGIGNYFDDNFEIFDDSVLEEYIMKAEISVNIQNHLESEKATSDKLELDSLPGLYPYLIINPQGDHKITKNNLIAELKKNFPKVKFSIKKTNYSTYNISWIDGPSETKVEEIAEKFEGYETDQTGDYRDYNPSNFNKIFGDFKYVFYSRKASETVAKCKEKLSELIGTNSNNYKSETGDIFYRTFRNTSFPFDINGISIQMKNNYSGSFTDSFEFVFDKDVEFTPDVYLVDYSDKAIAVFGNTKEIKEKLKELGGKFNTYLTYNDVKQAGWIFSKKKESELKKFLNQRE</sequence>
<dbReference type="Proteomes" id="UP001139366">
    <property type="component" value="Unassembled WGS sequence"/>
</dbReference>
<reference evidence="2 3" key="1">
    <citation type="journal article" date="2023" name="Antonie Van Leeuwenhoek">
        <title>Flavobacterium potami sp. nov., a multi-metal resistance genes harbouring bacterium isolated from shallow river silt.</title>
        <authorList>
            <person name="Li S."/>
            <person name="Mao S."/>
            <person name="Mu W."/>
            <person name="Guo B."/>
            <person name="Li C."/>
            <person name="Zhu Q."/>
            <person name="Hou X."/>
            <person name="Zhao Y."/>
            <person name="Wei S."/>
            <person name="Liu H."/>
            <person name="Liu A."/>
        </authorList>
    </citation>
    <scope>NUCLEOTIDE SEQUENCE [LARGE SCALE GENOMIC DNA]</scope>
    <source>
        <strain evidence="2 3">17A</strain>
    </source>
</reference>
<evidence type="ECO:0000313" key="3">
    <source>
        <dbReference type="Proteomes" id="UP001139366"/>
    </source>
</evidence>
<evidence type="ECO:0000259" key="1">
    <source>
        <dbReference type="Pfam" id="PF18847"/>
    </source>
</evidence>
<keyword evidence="3" id="KW-1185">Reference proteome</keyword>
<comment type="caution">
    <text evidence="2">The sequence shown here is derived from an EMBL/GenBank/DDBJ whole genome shotgun (WGS) entry which is preliminary data.</text>
</comment>
<dbReference type="InterPro" id="IPR041311">
    <property type="entry name" value="LPD29"/>
</dbReference>
<name>A0A9X1HHI3_9FLAO</name>
<dbReference type="EMBL" id="JAINUY010000012">
    <property type="protein sequence ID" value="MBZ4037827.1"/>
    <property type="molecule type" value="Genomic_DNA"/>
</dbReference>
<proteinExistence type="predicted"/>
<dbReference type="AlphaFoldDB" id="A0A9X1HHI3"/>
<organism evidence="2 3">
    <name type="scientific">Flavobacterium potami</name>
    <dbReference type="NCBI Taxonomy" id="2872310"/>
    <lineage>
        <taxon>Bacteria</taxon>
        <taxon>Pseudomonadati</taxon>
        <taxon>Bacteroidota</taxon>
        <taxon>Flavobacteriia</taxon>
        <taxon>Flavobacteriales</taxon>
        <taxon>Flavobacteriaceae</taxon>
        <taxon>Flavobacterium</taxon>
    </lineage>
</organism>
<accession>A0A9X1HHI3</accession>
<evidence type="ECO:0000313" key="2">
    <source>
        <dbReference type="EMBL" id="MBZ4037827.1"/>
    </source>
</evidence>
<dbReference type="RefSeq" id="WP_223711542.1">
    <property type="nucleotide sequence ID" value="NZ_JAINUY010000012.1"/>
</dbReference>
<protein>
    <recommendedName>
        <fullName evidence="1">Large polyvalent protein associated domain-containing protein</fullName>
    </recommendedName>
</protein>